<dbReference type="PROSITE" id="PS01344">
    <property type="entry name" value="FRATAXIN_1"/>
    <property type="match status" value="1"/>
</dbReference>
<feature type="compositionally biased region" description="Pro residues" evidence="3">
    <location>
        <begin position="141"/>
        <end position="152"/>
    </location>
</feature>
<comment type="similarity">
    <text evidence="1">Belongs to the frataxin family.</text>
</comment>
<dbReference type="AlphaFoldDB" id="A0A9X3EVT1"/>
<dbReference type="GO" id="GO:0008199">
    <property type="term" value="F:ferric iron binding"/>
    <property type="evidence" value="ECO:0007669"/>
    <property type="project" value="InterPro"/>
</dbReference>
<evidence type="ECO:0000256" key="3">
    <source>
        <dbReference type="SAM" id="MobiDB-lite"/>
    </source>
</evidence>
<evidence type="ECO:0000256" key="1">
    <source>
        <dbReference type="ARBA" id="ARBA00008183"/>
    </source>
</evidence>
<organism evidence="4 5">
    <name type="scientific">Nannocystis pusilla</name>
    <dbReference type="NCBI Taxonomy" id="889268"/>
    <lineage>
        <taxon>Bacteria</taxon>
        <taxon>Pseudomonadati</taxon>
        <taxon>Myxococcota</taxon>
        <taxon>Polyangia</taxon>
        <taxon>Nannocystales</taxon>
        <taxon>Nannocystaceae</taxon>
        <taxon>Nannocystis</taxon>
    </lineage>
</organism>
<protein>
    <submittedName>
        <fullName evidence="4">Iron donor protein CyaY</fullName>
    </submittedName>
</protein>
<dbReference type="EMBL" id="JAPNKE010000002">
    <property type="protein sequence ID" value="MCY1011092.1"/>
    <property type="molecule type" value="Genomic_DNA"/>
</dbReference>
<evidence type="ECO:0000313" key="4">
    <source>
        <dbReference type="EMBL" id="MCY1011092.1"/>
    </source>
</evidence>
<dbReference type="InterPro" id="IPR036524">
    <property type="entry name" value="Frataxin/CyaY_sf"/>
</dbReference>
<dbReference type="Gene3D" id="3.30.920.10">
    <property type="entry name" value="Frataxin/CyaY"/>
    <property type="match status" value="1"/>
</dbReference>
<dbReference type="GO" id="GO:0016226">
    <property type="term" value="P:iron-sulfur cluster assembly"/>
    <property type="evidence" value="ECO:0007669"/>
    <property type="project" value="InterPro"/>
</dbReference>
<reference evidence="4" key="1">
    <citation type="submission" date="2022-11" db="EMBL/GenBank/DDBJ databases">
        <title>Minimal conservation of predation-associated metabolite biosynthetic gene clusters underscores biosynthetic potential of Myxococcota including descriptions for ten novel species: Archangium lansinium sp. nov., Myxococcus landrumus sp. nov., Nannocystis bai.</title>
        <authorList>
            <person name="Ahearne A."/>
            <person name="Stevens C."/>
            <person name="Phillips K."/>
        </authorList>
    </citation>
    <scope>NUCLEOTIDE SEQUENCE</scope>
    <source>
        <strain evidence="4">Na p29</strain>
    </source>
</reference>
<evidence type="ECO:0000313" key="5">
    <source>
        <dbReference type="Proteomes" id="UP001150924"/>
    </source>
</evidence>
<dbReference type="RefSeq" id="WP_267774320.1">
    <property type="nucleotide sequence ID" value="NZ_JAPNKE010000002.1"/>
</dbReference>
<sequence length="152" mass="16721">MEQKDFFKRSAKALEHIDAGLGGLELEELDVQLAGDVLTLSFKDGARFVINAHSAAGQIWMAAGTTAWHFDFVPEQGQWIARKSDEELMATVARVVGAKLGTEVSLDQVIACARSDLPRRLWASSRRSRPRARRSPRRPSSAPPSAPTPGRR</sequence>
<feature type="compositionally biased region" description="Basic residues" evidence="3">
    <location>
        <begin position="126"/>
        <end position="137"/>
    </location>
</feature>
<dbReference type="PROSITE" id="PS50810">
    <property type="entry name" value="FRATAXIN_2"/>
    <property type="match status" value="1"/>
</dbReference>
<gene>
    <name evidence="4" type="primary">cyaY</name>
    <name evidence="4" type="ORF">OV079_37120</name>
</gene>
<dbReference type="NCBIfam" id="TIGR03421">
    <property type="entry name" value="FeS_CyaY"/>
    <property type="match status" value="1"/>
</dbReference>
<evidence type="ECO:0000256" key="2">
    <source>
        <dbReference type="ARBA" id="ARBA00023004"/>
    </source>
</evidence>
<keyword evidence="5" id="KW-1185">Reference proteome</keyword>
<dbReference type="InterPro" id="IPR002908">
    <property type="entry name" value="Frataxin/CyaY"/>
</dbReference>
<keyword evidence="2" id="KW-0408">Iron</keyword>
<accession>A0A9X3EVT1</accession>
<dbReference type="SUPFAM" id="SSF55387">
    <property type="entry name" value="Frataxin/Nqo15-like"/>
    <property type="match status" value="1"/>
</dbReference>
<dbReference type="PANTHER" id="PTHR16821">
    <property type="entry name" value="FRATAXIN"/>
    <property type="match status" value="1"/>
</dbReference>
<name>A0A9X3EVT1_9BACT</name>
<dbReference type="GO" id="GO:0005737">
    <property type="term" value="C:cytoplasm"/>
    <property type="evidence" value="ECO:0007669"/>
    <property type="project" value="UniProtKB-ARBA"/>
</dbReference>
<dbReference type="PANTHER" id="PTHR16821:SF2">
    <property type="entry name" value="FRATAXIN, MITOCHONDRIAL"/>
    <property type="match status" value="1"/>
</dbReference>
<dbReference type="InterPro" id="IPR020895">
    <property type="entry name" value="Frataxin_CS"/>
</dbReference>
<proteinExistence type="inferred from homology"/>
<dbReference type="Proteomes" id="UP001150924">
    <property type="component" value="Unassembled WGS sequence"/>
</dbReference>
<dbReference type="SMART" id="SM01219">
    <property type="entry name" value="Frataxin_Cyay"/>
    <property type="match status" value="1"/>
</dbReference>
<dbReference type="Pfam" id="PF01491">
    <property type="entry name" value="Frataxin_Cyay"/>
    <property type="match status" value="1"/>
</dbReference>
<comment type="caution">
    <text evidence="4">The sequence shown here is derived from an EMBL/GenBank/DDBJ whole genome shotgun (WGS) entry which is preliminary data.</text>
</comment>
<feature type="region of interest" description="Disordered" evidence="3">
    <location>
        <begin position="123"/>
        <end position="152"/>
    </location>
</feature>